<accession>A0A0L9TVN3</accession>
<dbReference type="Proteomes" id="UP000053144">
    <property type="component" value="Chromosome 2"/>
</dbReference>
<dbReference type="AlphaFoldDB" id="A0A0L9TVN3"/>
<organism evidence="1 2">
    <name type="scientific">Phaseolus angularis</name>
    <name type="common">Azuki bean</name>
    <name type="synonym">Vigna angularis</name>
    <dbReference type="NCBI Taxonomy" id="3914"/>
    <lineage>
        <taxon>Eukaryota</taxon>
        <taxon>Viridiplantae</taxon>
        <taxon>Streptophyta</taxon>
        <taxon>Embryophyta</taxon>
        <taxon>Tracheophyta</taxon>
        <taxon>Spermatophyta</taxon>
        <taxon>Magnoliopsida</taxon>
        <taxon>eudicotyledons</taxon>
        <taxon>Gunneridae</taxon>
        <taxon>Pentapetalae</taxon>
        <taxon>rosids</taxon>
        <taxon>fabids</taxon>
        <taxon>Fabales</taxon>
        <taxon>Fabaceae</taxon>
        <taxon>Papilionoideae</taxon>
        <taxon>50 kb inversion clade</taxon>
        <taxon>NPAAA clade</taxon>
        <taxon>indigoferoid/millettioid clade</taxon>
        <taxon>Phaseoleae</taxon>
        <taxon>Vigna</taxon>
    </lineage>
</organism>
<dbReference type="Gramene" id="KOM34615">
    <property type="protein sequence ID" value="KOM34615"/>
    <property type="gene ID" value="LR48_Vigan02g076500"/>
</dbReference>
<evidence type="ECO:0008006" key="3">
    <source>
        <dbReference type="Google" id="ProtNLM"/>
    </source>
</evidence>
<evidence type="ECO:0000313" key="1">
    <source>
        <dbReference type="EMBL" id="KOM34615.1"/>
    </source>
</evidence>
<name>A0A0L9TVN3_PHAAN</name>
<gene>
    <name evidence="1" type="ORF">LR48_Vigan02g076500</name>
</gene>
<reference evidence="2" key="1">
    <citation type="journal article" date="2015" name="Proc. Natl. Acad. Sci. U.S.A.">
        <title>Genome sequencing of adzuki bean (Vigna angularis) provides insight into high starch and low fat accumulation and domestication.</title>
        <authorList>
            <person name="Yang K."/>
            <person name="Tian Z."/>
            <person name="Chen C."/>
            <person name="Luo L."/>
            <person name="Zhao B."/>
            <person name="Wang Z."/>
            <person name="Yu L."/>
            <person name="Li Y."/>
            <person name="Sun Y."/>
            <person name="Li W."/>
            <person name="Chen Y."/>
            <person name="Li Y."/>
            <person name="Zhang Y."/>
            <person name="Ai D."/>
            <person name="Zhao J."/>
            <person name="Shang C."/>
            <person name="Ma Y."/>
            <person name="Wu B."/>
            <person name="Wang M."/>
            <person name="Gao L."/>
            <person name="Sun D."/>
            <person name="Zhang P."/>
            <person name="Guo F."/>
            <person name="Wang W."/>
            <person name="Li Y."/>
            <person name="Wang J."/>
            <person name="Varshney R.K."/>
            <person name="Wang J."/>
            <person name="Ling H.Q."/>
            <person name="Wan P."/>
        </authorList>
    </citation>
    <scope>NUCLEOTIDE SEQUENCE</scope>
    <source>
        <strain evidence="2">cv. Jingnong 6</strain>
    </source>
</reference>
<evidence type="ECO:0000313" key="2">
    <source>
        <dbReference type="Proteomes" id="UP000053144"/>
    </source>
</evidence>
<protein>
    <recommendedName>
        <fullName evidence="3">Aminotransferase-like plant mobile domain-containing protein</fullName>
    </recommendedName>
</protein>
<dbReference type="EMBL" id="CM003372">
    <property type="protein sequence ID" value="KOM34615.1"/>
    <property type="molecule type" value="Genomic_DNA"/>
</dbReference>
<proteinExistence type="predicted"/>
<sequence>MDKEVSEMASLRVRHRVQTQHIVQVNGCLSSFQKERLKSTPFKWLVDLVDDMVISSPILIELISLPNVGESVNLENDVGGIVNDLFQDEDITILSIMDKLKHKTFKSKRSVDMFCRLYILLGFGAFYFPRNSNVINSVPFSKLDNINDLNIYNWGDAVHGRELPDRTTLILEVFTPPALHHFVMMLMSLVEVSNNILTRGDLQCFRPRAKIDNIHPCKRLPERNCQFVQKVQHRYPVRLTQVTIRQKTDFYANLDRSEACGGVPEVGEGGCIPVNDYPREIGNLYRKSNTGTQSDEHRSPFDRKLTCRHLWTCLRLVEVFQWWERVDGDQADARRPLHAQEDGRPQKIKSTLDKLVDARPYVSRWHMDGRLKVVQTLDQMDARPDAHPEGRSSTCGRSCRRSSRRTLVQKIVQKWTLVHKIGRSSIKLDAPPENWTLLQKIGRSWW</sequence>